<keyword evidence="5" id="KW-1185">Reference proteome</keyword>
<evidence type="ECO:0000313" key="4">
    <source>
        <dbReference type="EMBL" id="TCT09727.1"/>
    </source>
</evidence>
<feature type="transmembrane region" description="Helical" evidence="3">
    <location>
        <begin position="145"/>
        <end position="165"/>
    </location>
</feature>
<organism evidence="4 5">
    <name type="scientific">Paralcaligenes ureilyticus</name>
    <dbReference type="NCBI Taxonomy" id="627131"/>
    <lineage>
        <taxon>Bacteria</taxon>
        <taxon>Pseudomonadati</taxon>
        <taxon>Pseudomonadota</taxon>
        <taxon>Betaproteobacteria</taxon>
        <taxon>Burkholderiales</taxon>
        <taxon>Alcaligenaceae</taxon>
        <taxon>Paralcaligenes</taxon>
    </lineage>
</organism>
<proteinExistence type="predicted"/>
<accession>A0A4R3MCJ1</accession>
<evidence type="ECO:0000256" key="3">
    <source>
        <dbReference type="SAM" id="Phobius"/>
    </source>
</evidence>
<keyword evidence="3" id="KW-1133">Transmembrane helix</keyword>
<dbReference type="OrthoDB" id="9806096at2"/>
<protein>
    <submittedName>
        <fullName evidence="4">Uncharacterized protein DUF4337</fullName>
    </submittedName>
</protein>
<keyword evidence="3" id="KW-0812">Transmembrane</keyword>
<feature type="transmembrane region" description="Helical" evidence="3">
    <location>
        <begin position="172"/>
        <end position="190"/>
    </location>
</feature>
<dbReference type="Proteomes" id="UP000295525">
    <property type="component" value="Unassembled WGS sequence"/>
</dbReference>
<evidence type="ECO:0000256" key="2">
    <source>
        <dbReference type="SAM" id="MobiDB-lite"/>
    </source>
</evidence>
<evidence type="ECO:0000313" key="5">
    <source>
        <dbReference type="Proteomes" id="UP000295525"/>
    </source>
</evidence>
<dbReference type="Pfam" id="PF14235">
    <property type="entry name" value="DUF4337"/>
    <property type="match status" value="1"/>
</dbReference>
<dbReference type="RefSeq" id="WP_132580559.1">
    <property type="nucleotide sequence ID" value="NZ_SMAJ01000003.1"/>
</dbReference>
<dbReference type="AlphaFoldDB" id="A0A4R3MCJ1"/>
<comment type="caution">
    <text evidence="4">The sequence shown here is derived from an EMBL/GenBank/DDBJ whole genome shotgun (WGS) entry which is preliminary data.</text>
</comment>
<sequence>MAEEFEVKGLHDEHLERVGESNHEHSDKFGSRLAVMTALFATVGALFSYQVGSTQNEAAMSKNNAAIVKTEAGDQWNYYQAKSNRQNLAELAMDLPGLDAGKYKANAARYSAEKEAIKKEAEKLEAQSRKWDEASEALMHQHHRWAQAMVALQIAIALAAITLLTRKKWMQWGSYGVAAAGVALGFAAWMHF</sequence>
<feature type="coiled-coil region" evidence="1">
    <location>
        <begin position="100"/>
        <end position="134"/>
    </location>
</feature>
<dbReference type="InterPro" id="IPR025570">
    <property type="entry name" value="DUF4337"/>
</dbReference>
<feature type="region of interest" description="Disordered" evidence="2">
    <location>
        <begin position="1"/>
        <end position="25"/>
    </location>
</feature>
<gene>
    <name evidence="4" type="ORF">EDC26_103349</name>
</gene>
<keyword evidence="1" id="KW-0175">Coiled coil</keyword>
<name>A0A4R3MCJ1_9BURK</name>
<evidence type="ECO:0000256" key="1">
    <source>
        <dbReference type="SAM" id="Coils"/>
    </source>
</evidence>
<reference evidence="4 5" key="1">
    <citation type="submission" date="2019-03" db="EMBL/GenBank/DDBJ databases">
        <title>Genomic Encyclopedia of Type Strains, Phase IV (KMG-IV): sequencing the most valuable type-strain genomes for metagenomic binning, comparative biology and taxonomic classification.</title>
        <authorList>
            <person name="Goeker M."/>
        </authorList>
    </citation>
    <scope>NUCLEOTIDE SEQUENCE [LARGE SCALE GENOMIC DNA]</scope>
    <source>
        <strain evidence="4 5">DSM 24591</strain>
    </source>
</reference>
<keyword evidence="3" id="KW-0472">Membrane</keyword>
<dbReference type="EMBL" id="SMAJ01000003">
    <property type="protein sequence ID" value="TCT09727.1"/>
    <property type="molecule type" value="Genomic_DNA"/>
</dbReference>